<keyword evidence="7" id="KW-0735">Signal-anchor</keyword>
<dbReference type="GO" id="GO:0005794">
    <property type="term" value="C:Golgi apparatus"/>
    <property type="evidence" value="ECO:0007669"/>
    <property type="project" value="TreeGrafter"/>
</dbReference>
<dbReference type="AlphaFoldDB" id="A0A2U1PYK5"/>
<reference evidence="15 16" key="1">
    <citation type="journal article" date="2018" name="Mol. Plant">
        <title>The genome of Artemisia annua provides insight into the evolution of Asteraceae family and artemisinin biosynthesis.</title>
        <authorList>
            <person name="Shen Q."/>
            <person name="Zhang L."/>
            <person name="Liao Z."/>
            <person name="Wang S."/>
            <person name="Yan T."/>
            <person name="Shi P."/>
            <person name="Liu M."/>
            <person name="Fu X."/>
            <person name="Pan Q."/>
            <person name="Wang Y."/>
            <person name="Lv Z."/>
            <person name="Lu X."/>
            <person name="Zhang F."/>
            <person name="Jiang W."/>
            <person name="Ma Y."/>
            <person name="Chen M."/>
            <person name="Hao X."/>
            <person name="Li L."/>
            <person name="Tang Y."/>
            <person name="Lv G."/>
            <person name="Zhou Y."/>
            <person name="Sun X."/>
            <person name="Brodelius P.E."/>
            <person name="Rose J.K.C."/>
            <person name="Tang K."/>
        </authorList>
    </citation>
    <scope>NUCLEOTIDE SEQUENCE [LARGE SCALE GENOMIC DNA]</scope>
    <source>
        <strain evidence="16">cv. Huhao1</strain>
        <tissue evidence="15">Leaf</tissue>
    </source>
</reference>
<evidence type="ECO:0000256" key="3">
    <source>
        <dbReference type="ARBA" id="ARBA00007737"/>
    </source>
</evidence>
<comment type="caution">
    <text evidence="15">The sequence shown here is derived from an EMBL/GenBank/DDBJ whole genome shotgun (WGS) entry which is preliminary data.</text>
</comment>
<evidence type="ECO:0000256" key="10">
    <source>
        <dbReference type="ARBA" id="ARBA00023180"/>
    </source>
</evidence>
<sequence length="647" mass="73724">MMIRSKIKWFALGGLVLSVLSLLVHMFVANTSVGLVQHSVMTRFIEDLNIDVVGKQAVRSKSLWKKVKSLEVLQPYANPRSKYPAPVEQSNGFIYAKIFGEFEKIRSSICDLVAISRLLNATLVIPEIQDSTTSKGMSSEFKSFSYLYNEEQFITSLKNDVIIVKSLPPKLKEARKRKELLTFKPKKSASPDYYIKEVLPELKKSKVIGLVVVDGGCLQPILSSKFVEYQRLRCRVAFHALHFRPEILALAHLMVKRLRASGQPYLAYHPGLVRDSLAHQGCAELFQDIHTELIQYRRAQMIKQKIIHDELRVDSFIRKANGSCPLMPEEVGLLFRAMGYPPTTRIYLAGSETFGGQRVMIPLRAMYTNLVDRSNLCHKHELYKLLGNESPLSSNSFKPVSTKTSKDPKKEWNEAGPRPRPLPPPPDRPIYKHEKEGWYGWVAEKDSEPDPSPLDLRDKAHRLLWDALDYVVSVEADAFFPGFNNDGSGLPDFSSLVMGHRLYEMASARTYRPDREFLAKLFNSTQDHLYFPKRSWILAARKHLNDSLAEEGLERQLIQSKPISFLSHPIPECSCTISKTGGKNACPKWMEDSFYKSRLQESTTLNENEQLDDNEIDEEQTDPDPEDEHKSDSSPSMEEDVEMDPND</sequence>
<keyword evidence="8" id="KW-1133">Transmembrane helix</keyword>
<keyword evidence="16" id="KW-1185">Reference proteome</keyword>
<dbReference type="STRING" id="35608.A0A2U1PYK5"/>
<dbReference type="GO" id="GO:0016757">
    <property type="term" value="F:glycosyltransferase activity"/>
    <property type="evidence" value="ECO:0007669"/>
    <property type="project" value="UniProtKB-KW"/>
</dbReference>
<keyword evidence="9" id="KW-0472">Membrane</keyword>
<feature type="region of interest" description="Disordered" evidence="14">
    <location>
        <begin position="600"/>
        <end position="647"/>
    </location>
</feature>
<evidence type="ECO:0000256" key="6">
    <source>
        <dbReference type="ARBA" id="ARBA00022692"/>
    </source>
</evidence>
<evidence type="ECO:0000256" key="5">
    <source>
        <dbReference type="ARBA" id="ARBA00022679"/>
    </source>
</evidence>
<feature type="compositionally biased region" description="Acidic residues" evidence="14">
    <location>
        <begin position="609"/>
        <end position="626"/>
    </location>
</feature>
<comment type="similarity">
    <text evidence="3">Belongs to the glycosyltransferase GT106 family.</text>
</comment>
<keyword evidence="4 15" id="KW-0328">Glycosyltransferase</keyword>
<keyword evidence="11" id="KW-0294">Fucose metabolism</keyword>
<dbReference type="Proteomes" id="UP000245207">
    <property type="component" value="Unassembled WGS sequence"/>
</dbReference>
<evidence type="ECO:0000256" key="1">
    <source>
        <dbReference type="ARBA" id="ARBA00004606"/>
    </source>
</evidence>
<evidence type="ECO:0000256" key="7">
    <source>
        <dbReference type="ARBA" id="ARBA00022968"/>
    </source>
</evidence>
<feature type="compositionally biased region" description="Basic and acidic residues" evidence="14">
    <location>
        <begin position="404"/>
        <end position="413"/>
    </location>
</feature>
<evidence type="ECO:0000256" key="8">
    <source>
        <dbReference type="ARBA" id="ARBA00022989"/>
    </source>
</evidence>
<gene>
    <name evidence="15" type="ORF">CTI12_AA097040</name>
</gene>
<organism evidence="15 16">
    <name type="scientific">Artemisia annua</name>
    <name type="common">Sweet wormwood</name>
    <dbReference type="NCBI Taxonomy" id="35608"/>
    <lineage>
        <taxon>Eukaryota</taxon>
        <taxon>Viridiplantae</taxon>
        <taxon>Streptophyta</taxon>
        <taxon>Embryophyta</taxon>
        <taxon>Tracheophyta</taxon>
        <taxon>Spermatophyta</taxon>
        <taxon>Magnoliopsida</taxon>
        <taxon>eudicotyledons</taxon>
        <taxon>Gunneridae</taxon>
        <taxon>Pentapetalae</taxon>
        <taxon>asterids</taxon>
        <taxon>campanulids</taxon>
        <taxon>Asterales</taxon>
        <taxon>Asteraceae</taxon>
        <taxon>Asteroideae</taxon>
        <taxon>Anthemideae</taxon>
        <taxon>Artemisiinae</taxon>
        <taxon>Artemisia</taxon>
    </lineage>
</organism>
<dbReference type="PIRSF" id="PIRSF009360">
    <property type="entry name" value="UCP009360"/>
    <property type="match status" value="1"/>
</dbReference>
<evidence type="ECO:0000256" key="14">
    <source>
        <dbReference type="SAM" id="MobiDB-lite"/>
    </source>
</evidence>
<feature type="compositionally biased region" description="Acidic residues" evidence="14">
    <location>
        <begin position="637"/>
        <end position="647"/>
    </location>
</feature>
<dbReference type="InterPro" id="IPR024709">
    <property type="entry name" value="FucosylTrfase_pln"/>
</dbReference>
<dbReference type="PANTHER" id="PTHR31741">
    <property type="entry name" value="OS02G0726500 PROTEIN-RELATED"/>
    <property type="match status" value="1"/>
</dbReference>
<dbReference type="OrthoDB" id="743588at2759"/>
<dbReference type="PANTHER" id="PTHR31741:SF6">
    <property type="entry name" value="PROTEIN EMBRYO SAC DEVELOPMENT ARREST 30"/>
    <property type="match status" value="1"/>
</dbReference>
<dbReference type="GO" id="GO:0016020">
    <property type="term" value="C:membrane"/>
    <property type="evidence" value="ECO:0007669"/>
    <property type="project" value="UniProtKB-SubCell"/>
</dbReference>
<evidence type="ECO:0000256" key="2">
    <source>
        <dbReference type="ARBA" id="ARBA00004881"/>
    </source>
</evidence>
<accession>A0A2U1PYK5</accession>
<name>A0A2U1PYK5_ARTAN</name>
<keyword evidence="6" id="KW-0812">Transmembrane</keyword>
<evidence type="ECO:0000313" key="15">
    <source>
        <dbReference type="EMBL" id="PWA90787.1"/>
    </source>
</evidence>
<comment type="subcellular location">
    <subcellularLocation>
        <location evidence="1">Membrane</location>
        <topology evidence="1">Single-pass type II membrane protein</topology>
    </subcellularLocation>
</comment>
<feature type="region of interest" description="Disordered" evidence="14">
    <location>
        <begin position="394"/>
        <end position="429"/>
    </location>
</feature>
<feature type="compositionally biased region" description="Pro residues" evidence="14">
    <location>
        <begin position="418"/>
        <end position="428"/>
    </location>
</feature>
<keyword evidence="5 15" id="KW-0808">Transferase</keyword>
<dbReference type="GO" id="GO:0006004">
    <property type="term" value="P:fucose metabolic process"/>
    <property type="evidence" value="ECO:0007669"/>
    <property type="project" value="UniProtKB-KW"/>
</dbReference>
<dbReference type="GO" id="GO:0009507">
    <property type="term" value="C:chloroplast"/>
    <property type="evidence" value="ECO:0007669"/>
    <property type="project" value="TreeGrafter"/>
</dbReference>
<keyword evidence="10" id="KW-0325">Glycoprotein</keyword>
<keyword evidence="12" id="KW-0119">Carbohydrate metabolism</keyword>
<comment type="pathway">
    <text evidence="2">Glycan metabolism.</text>
</comment>
<protein>
    <recommendedName>
        <fullName evidence="13">O-fucosyltransferase family protein</fullName>
    </recommendedName>
</protein>
<evidence type="ECO:0000256" key="13">
    <source>
        <dbReference type="ARBA" id="ARBA00030350"/>
    </source>
</evidence>
<evidence type="ECO:0000313" key="16">
    <source>
        <dbReference type="Proteomes" id="UP000245207"/>
    </source>
</evidence>
<evidence type="ECO:0000256" key="12">
    <source>
        <dbReference type="ARBA" id="ARBA00023277"/>
    </source>
</evidence>
<feature type="compositionally biased region" description="Polar residues" evidence="14">
    <location>
        <begin position="394"/>
        <end position="403"/>
    </location>
</feature>
<dbReference type="InterPro" id="IPR019378">
    <property type="entry name" value="GDP-Fuc_O-FucTrfase"/>
</dbReference>
<evidence type="ECO:0000256" key="11">
    <source>
        <dbReference type="ARBA" id="ARBA00023253"/>
    </source>
</evidence>
<dbReference type="EMBL" id="PKPP01000600">
    <property type="protein sequence ID" value="PWA90787.1"/>
    <property type="molecule type" value="Genomic_DNA"/>
</dbReference>
<dbReference type="Pfam" id="PF10250">
    <property type="entry name" value="O-FucT"/>
    <property type="match status" value="1"/>
</dbReference>
<proteinExistence type="inferred from homology"/>
<evidence type="ECO:0000256" key="9">
    <source>
        <dbReference type="ARBA" id="ARBA00023136"/>
    </source>
</evidence>
<evidence type="ECO:0000256" key="4">
    <source>
        <dbReference type="ARBA" id="ARBA00022676"/>
    </source>
</evidence>